<name>A0A9Q1G9T6_SYNKA</name>
<keyword evidence="3" id="KW-1185">Reference proteome</keyword>
<evidence type="ECO:0000313" key="2">
    <source>
        <dbReference type="EMBL" id="KAJ8380225.1"/>
    </source>
</evidence>
<evidence type="ECO:0000256" key="1">
    <source>
        <dbReference type="SAM" id="MobiDB-lite"/>
    </source>
</evidence>
<feature type="region of interest" description="Disordered" evidence="1">
    <location>
        <begin position="1"/>
        <end position="20"/>
    </location>
</feature>
<reference evidence="2" key="1">
    <citation type="journal article" date="2023" name="Science">
        <title>Genome structures resolve the early diversification of teleost fishes.</title>
        <authorList>
            <person name="Parey E."/>
            <person name="Louis A."/>
            <person name="Montfort J."/>
            <person name="Bouchez O."/>
            <person name="Roques C."/>
            <person name="Iampietro C."/>
            <person name="Lluch J."/>
            <person name="Castinel A."/>
            <person name="Donnadieu C."/>
            <person name="Desvignes T."/>
            <person name="Floi Bucao C."/>
            <person name="Jouanno E."/>
            <person name="Wen M."/>
            <person name="Mejri S."/>
            <person name="Dirks R."/>
            <person name="Jansen H."/>
            <person name="Henkel C."/>
            <person name="Chen W.J."/>
            <person name="Zahm M."/>
            <person name="Cabau C."/>
            <person name="Klopp C."/>
            <person name="Thompson A.W."/>
            <person name="Robinson-Rechavi M."/>
            <person name="Braasch I."/>
            <person name="Lecointre G."/>
            <person name="Bobe J."/>
            <person name="Postlethwait J.H."/>
            <person name="Berthelot C."/>
            <person name="Roest Crollius H."/>
            <person name="Guiguen Y."/>
        </authorList>
    </citation>
    <scope>NUCLEOTIDE SEQUENCE</scope>
    <source>
        <strain evidence="2">WJC10195</strain>
    </source>
</reference>
<proteinExistence type="predicted"/>
<dbReference type="Proteomes" id="UP001152622">
    <property type="component" value="Chromosome 1"/>
</dbReference>
<organism evidence="2 3">
    <name type="scientific">Synaphobranchus kaupii</name>
    <name type="common">Kaup's arrowtooth eel</name>
    <dbReference type="NCBI Taxonomy" id="118154"/>
    <lineage>
        <taxon>Eukaryota</taxon>
        <taxon>Metazoa</taxon>
        <taxon>Chordata</taxon>
        <taxon>Craniata</taxon>
        <taxon>Vertebrata</taxon>
        <taxon>Euteleostomi</taxon>
        <taxon>Actinopterygii</taxon>
        <taxon>Neopterygii</taxon>
        <taxon>Teleostei</taxon>
        <taxon>Anguilliformes</taxon>
        <taxon>Synaphobranchidae</taxon>
        <taxon>Synaphobranchus</taxon>
    </lineage>
</organism>
<gene>
    <name evidence="2" type="ORF">SKAU_G00010030</name>
</gene>
<sequence>MTEVQEEGLGAETRRNPCGMQIGGPHGRAVIRGASYLANAGLRRNLLLAFRLFLQMPSRGTPVPDCEREGAKFTT</sequence>
<accession>A0A9Q1G9T6</accession>
<dbReference type="EMBL" id="JAINUF010000001">
    <property type="protein sequence ID" value="KAJ8380225.1"/>
    <property type="molecule type" value="Genomic_DNA"/>
</dbReference>
<dbReference type="AlphaFoldDB" id="A0A9Q1G9T6"/>
<comment type="caution">
    <text evidence="2">The sequence shown here is derived from an EMBL/GenBank/DDBJ whole genome shotgun (WGS) entry which is preliminary data.</text>
</comment>
<evidence type="ECO:0000313" key="3">
    <source>
        <dbReference type="Proteomes" id="UP001152622"/>
    </source>
</evidence>
<protein>
    <submittedName>
        <fullName evidence="2">Uncharacterized protein</fullName>
    </submittedName>
</protein>